<dbReference type="SUPFAM" id="SSF48662">
    <property type="entry name" value="Ribosomal protein L39e"/>
    <property type="match status" value="1"/>
</dbReference>
<dbReference type="InterPro" id="IPR000077">
    <property type="entry name" value="Ribosomal_eL39"/>
</dbReference>
<dbReference type="PANTHER" id="PTHR19970">
    <property type="entry name" value="RIBOSOMAL PROTEIN L39E"/>
    <property type="match status" value="1"/>
</dbReference>
<protein>
    <recommendedName>
        <fullName evidence="4">Large ribosomal subunit protein eL39</fullName>
    </recommendedName>
    <alternativeName>
        <fullName evidence="5">60S ribosomal protein L39</fullName>
    </alternativeName>
</protein>
<evidence type="ECO:0000256" key="3">
    <source>
        <dbReference type="ARBA" id="ARBA00023274"/>
    </source>
</evidence>
<evidence type="ECO:0000313" key="9">
    <source>
        <dbReference type="Proteomes" id="UP000694386"/>
    </source>
</evidence>
<dbReference type="GO" id="GO:0022625">
    <property type="term" value="C:cytosolic large ribosomal subunit"/>
    <property type="evidence" value="ECO:0007669"/>
    <property type="project" value="UniProtKB-ARBA"/>
</dbReference>
<evidence type="ECO:0000256" key="2">
    <source>
        <dbReference type="ARBA" id="ARBA00022980"/>
    </source>
</evidence>
<evidence type="ECO:0000256" key="1">
    <source>
        <dbReference type="ARBA" id="ARBA00009339"/>
    </source>
</evidence>
<keyword evidence="3" id="KW-0687">Ribonucleoprotein</keyword>
<sequence length="46" mass="5689">MSSHKTFGIKRFLAKKQKQNRPIPQWIWMKTGNKIRRHWRRTKLGL</sequence>
<dbReference type="Ensembl" id="ENSCGRT00001009394.1">
    <property type="protein sequence ID" value="ENSCGRP00001006034.1"/>
    <property type="gene ID" value="ENSCGRG00001008057.1"/>
</dbReference>
<name>A0A8C2LQN0_CRIGR</name>
<organism evidence="8 9">
    <name type="scientific">Cricetulus griseus</name>
    <name type="common">Chinese hamster</name>
    <name type="synonym">Cricetulus barabensis griseus</name>
    <dbReference type="NCBI Taxonomy" id="10029"/>
    <lineage>
        <taxon>Eukaryota</taxon>
        <taxon>Metazoa</taxon>
        <taxon>Chordata</taxon>
        <taxon>Craniata</taxon>
        <taxon>Vertebrata</taxon>
        <taxon>Euteleostomi</taxon>
        <taxon>Mammalia</taxon>
        <taxon>Eutheria</taxon>
        <taxon>Euarchontoglires</taxon>
        <taxon>Glires</taxon>
        <taxon>Rodentia</taxon>
        <taxon>Myomorpha</taxon>
        <taxon>Muroidea</taxon>
        <taxon>Cricetidae</taxon>
        <taxon>Cricetinae</taxon>
        <taxon>Cricetulus</taxon>
    </lineage>
</organism>
<comment type="similarity">
    <text evidence="1">Belongs to the eukaryotic ribosomal protein eL39 family.</text>
</comment>
<evidence type="ECO:0000256" key="6">
    <source>
        <dbReference type="ARBA" id="ARBA00046244"/>
    </source>
</evidence>
<dbReference type="Gene3D" id="1.10.1620.10">
    <property type="entry name" value="Ribosomal protein L39e"/>
    <property type="match status" value="1"/>
</dbReference>
<dbReference type="Proteomes" id="UP000694386">
    <property type="component" value="Unplaced"/>
</dbReference>
<evidence type="ECO:0000256" key="4">
    <source>
        <dbReference type="ARBA" id="ARBA00035234"/>
    </source>
</evidence>
<dbReference type="PANTHER" id="PTHR19970:SF0">
    <property type="entry name" value="LARGE RIBOSOMAL SUBUNIT PROTEIN EL39"/>
    <property type="match status" value="1"/>
</dbReference>
<reference evidence="8" key="2">
    <citation type="submission" date="2025-09" db="UniProtKB">
        <authorList>
            <consortium name="Ensembl"/>
        </authorList>
    </citation>
    <scope>IDENTIFICATION</scope>
</reference>
<dbReference type="GO" id="GO:0006412">
    <property type="term" value="P:translation"/>
    <property type="evidence" value="ECO:0007669"/>
    <property type="project" value="InterPro"/>
</dbReference>
<dbReference type="InterPro" id="IPR023626">
    <property type="entry name" value="Ribosomal_eL39_dom_sf"/>
</dbReference>
<evidence type="ECO:0000256" key="7">
    <source>
        <dbReference type="ARBA" id="ARBA00046440"/>
    </source>
</evidence>
<evidence type="ECO:0000256" key="5">
    <source>
        <dbReference type="ARBA" id="ARBA00035339"/>
    </source>
</evidence>
<comment type="function">
    <text evidence="6">RNA-binding component of the large ribosomal subunit. The ribosome is a large ribonucleoprotein complex responsible for the synthesis of proteins in the cell.</text>
</comment>
<accession>A0A8C2LQN0</accession>
<dbReference type="GO" id="GO:0003735">
    <property type="term" value="F:structural constituent of ribosome"/>
    <property type="evidence" value="ECO:0007669"/>
    <property type="project" value="InterPro"/>
</dbReference>
<keyword evidence="2" id="KW-0689">Ribosomal protein</keyword>
<dbReference type="Pfam" id="PF00832">
    <property type="entry name" value="Ribosomal_L39"/>
    <property type="match status" value="1"/>
</dbReference>
<proteinExistence type="inferred from homology"/>
<dbReference type="FunFam" id="1.10.1620.10:FF:000001">
    <property type="entry name" value="60S ribosomal protein-like L39"/>
    <property type="match status" value="1"/>
</dbReference>
<evidence type="ECO:0000313" key="8">
    <source>
        <dbReference type="Ensembl" id="ENSCGRP00001006034.1"/>
    </source>
</evidence>
<dbReference type="AlphaFoldDB" id="A0A8C2LQN0"/>
<comment type="subunit">
    <text evidence="7">Component of the large ribosomal subunit. Interacts with IMPACT.</text>
</comment>
<reference evidence="8" key="1">
    <citation type="submission" date="2025-08" db="UniProtKB">
        <authorList>
            <consortium name="Ensembl"/>
        </authorList>
    </citation>
    <scope>IDENTIFICATION</scope>
</reference>